<evidence type="ECO:0000256" key="11">
    <source>
        <dbReference type="ARBA" id="ARBA00031684"/>
    </source>
</evidence>
<keyword evidence="6" id="KW-0999">Mitochondrion inner membrane</keyword>
<evidence type="ECO:0000256" key="5">
    <source>
        <dbReference type="ARBA" id="ARBA00022723"/>
    </source>
</evidence>
<feature type="region of interest" description="Disordered" evidence="12">
    <location>
        <begin position="219"/>
        <end position="252"/>
    </location>
</feature>
<dbReference type="AlphaFoldDB" id="A0A8H3DJI9"/>
<dbReference type="Pfam" id="PF02271">
    <property type="entry name" value="UCR_14kD"/>
    <property type="match status" value="1"/>
</dbReference>
<dbReference type="GO" id="GO:0008270">
    <property type="term" value="F:zinc ion binding"/>
    <property type="evidence" value="ECO:0007669"/>
    <property type="project" value="InterPro"/>
</dbReference>
<name>A0A8H3DJI9_9AGAM</name>
<dbReference type="GO" id="GO:0006122">
    <property type="term" value="P:mitochondrial electron transport, ubiquinol to cytochrome c"/>
    <property type="evidence" value="ECO:0007669"/>
    <property type="project" value="InterPro"/>
</dbReference>
<dbReference type="Pfam" id="PF00172">
    <property type="entry name" value="Zn_clus"/>
    <property type="match status" value="1"/>
</dbReference>
<feature type="region of interest" description="Disordered" evidence="12">
    <location>
        <begin position="265"/>
        <end position="294"/>
    </location>
</feature>
<dbReference type="GO" id="GO:0045275">
    <property type="term" value="C:respiratory chain complex III"/>
    <property type="evidence" value="ECO:0007669"/>
    <property type="project" value="InterPro"/>
</dbReference>
<evidence type="ECO:0000313" key="14">
    <source>
        <dbReference type="EMBL" id="CAE6533787.1"/>
    </source>
</evidence>
<sequence length="1037" mass="114843">MDLNFRFILEEPHGGAPQKGQQRKRARLVTACDACRVKKIKCIRTPKIQQCEACRVSNGNCLYGDRDRYQAERGLSYSYATQIIHGDNEDIKGRTTPPVNAYPSSVTSTDDRSSYPPSHHSNDNGFIDISTDISRSASRKRKVSLLGEESEYPNRRFHSPVEVSQTLVDVNPTNMTNGQISELKRITVPFFRYFGPTANTPGYRRVKVRTLTLDDSASVASHTSQCSFSPSAEKIPSPQVKNSLPVPPASPPIFRALHPNSNALANGEDEIYHGNASPVHDSGSSGPATGTTTPVHPYIPSFEASVMATAAASGRDCLFDPARPRYPNPKYLTHLANLFFDHLACHFPFLDRTQVMAQITDGTLPAILANCLAALAVRFSNRKELLKGPRHLAGEAYCDMAKLLVVHMLSWPSVEVLQALVLIAWSEFGSGRDSGLWMYSRMAVGMAMDLGLGFEATVQLAATESEREKVRLTWWSTLLIDRINSWGTGRPIAIADDQFDTALPAASQENEDPSKPPSTSFVFGHLCRLVQLRGKLGDVLNNKVKRQGSLDLDETFELSQLQHQMTVFYQSLPPSLIFNIQNFRRYSCHNQAAVFLLLHAMFHSVITLLHRPSLLQNFTPDVTLPLATSIDLSRSSARSIVDMVILADEVDQQALLANPFLDLTVLTAARAFLAERETLTKPPSNMSAITAVLTRQWSEASLERCKAILAKMSKYWGGVGCVRRILDQQSVGDMDFDVGEPTTGDSHISHLRDVELITQWAAKAWRRHVANGHHRKRAPGAAKPSNTADLSGFDVSFGSNGGIGKPSSEHADSPAGASVGITGFLDGPVYGAELPDFLTDQNALRVSFNAAEADLSFSNSSELFNIPEGLEDFLVQQHAGMEHMRVDGPTDLAPFSTLIGPCLASQVKASRGLSKFLTPIAQFYAQTTGHRKMGLRYDDLLKSRHLAMGLRYDDLLIEERADVQRAISRLPENESYDRAYRQKVAVQQSLLHKNLPKDQWLKPENDIRYLKPYVEQVAKEDQERAEWDTITVVKTHH</sequence>
<dbReference type="CDD" id="cd12148">
    <property type="entry name" value="fungal_TF_MHR"/>
    <property type="match status" value="1"/>
</dbReference>
<gene>
    <name evidence="14" type="ORF">RDB_LOCUS182781</name>
</gene>
<dbReference type="Proteomes" id="UP000663843">
    <property type="component" value="Unassembled WGS sequence"/>
</dbReference>
<evidence type="ECO:0000259" key="13">
    <source>
        <dbReference type="PROSITE" id="PS50048"/>
    </source>
</evidence>
<dbReference type="SUPFAM" id="SSF57701">
    <property type="entry name" value="Zn2/Cys6 DNA-binding domain"/>
    <property type="match status" value="1"/>
</dbReference>
<comment type="caution">
    <text evidence="14">The sequence shown here is derived from an EMBL/GenBank/DDBJ whole genome shotgun (WGS) entry which is preliminary data.</text>
</comment>
<evidence type="ECO:0000256" key="4">
    <source>
        <dbReference type="ARBA" id="ARBA00022660"/>
    </source>
</evidence>
<dbReference type="InterPro" id="IPR036544">
    <property type="entry name" value="QCR7_sf"/>
</dbReference>
<keyword evidence="5" id="KW-0479">Metal-binding</keyword>
<dbReference type="GO" id="GO:0000981">
    <property type="term" value="F:DNA-binding transcription factor activity, RNA polymerase II-specific"/>
    <property type="evidence" value="ECO:0007669"/>
    <property type="project" value="InterPro"/>
</dbReference>
<evidence type="ECO:0000256" key="9">
    <source>
        <dbReference type="ARBA" id="ARBA00023136"/>
    </source>
</evidence>
<dbReference type="Gene3D" id="1.10.1090.10">
    <property type="entry name" value="Cytochrome b-c1 complex subunit 7"/>
    <property type="match status" value="2"/>
</dbReference>
<keyword evidence="3" id="KW-0813">Transport</keyword>
<evidence type="ECO:0000313" key="15">
    <source>
        <dbReference type="Proteomes" id="UP000663843"/>
    </source>
</evidence>
<evidence type="ECO:0000256" key="10">
    <source>
        <dbReference type="ARBA" id="ARBA00023242"/>
    </source>
</evidence>
<keyword evidence="8" id="KW-0496">Mitochondrion</keyword>
<dbReference type="PROSITE" id="PS50048">
    <property type="entry name" value="ZN2_CY6_FUNGAL_2"/>
    <property type="match status" value="1"/>
</dbReference>
<dbReference type="GO" id="GO:0003677">
    <property type="term" value="F:DNA binding"/>
    <property type="evidence" value="ECO:0007669"/>
    <property type="project" value="InterPro"/>
</dbReference>
<dbReference type="EMBL" id="CAJMWT010008497">
    <property type="protein sequence ID" value="CAE6533787.1"/>
    <property type="molecule type" value="Genomic_DNA"/>
</dbReference>
<dbReference type="PANTHER" id="PTHR47783">
    <property type="entry name" value="ZN(II)2CYS6 TRANSCRIPTION FACTOR (EUROFUNG)-RELATED"/>
    <property type="match status" value="1"/>
</dbReference>
<evidence type="ECO:0000256" key="3">
    <source>
        <dbReference type="ARBA" id="ARBA00022448"/>
    </source>
</evidence>
<dbReference type="GO" id="GO:0006351">
    <property type="term" value="P:DNA-templated transcription"/>
    <property type="evidence" value="ECO:0007669"/>
    <property type="project" value="InterPro"/>
</dbReference>
<evidence type="ECO:0000256" key="1">
    <source>
        <dbReference type="ARBA" id="ARBA00004443"/>
    </source>
</evidence>
<dbReference type="SMART" id="SM00066">
    <property type="entry name" value="GAL4"/>
    <property type="match status" value="1"/>
</dbReference>
<evidence type="ECO:0000256" key="7">
    <source>
        <dbReference type="ARBA" id="ARBA00022982"/>
    </source>
</evidence>
<evidence type="ECO:0000256" key="12">
    <source>
        <dbReference type="SAM" id="MobiDB-lite"/>
    </source>
</evidence>
<dbReference type="SUPFAM" id="SSF81524">
    <property type="entry name" value="14 kDa protein of cytochrome bc1 complex (Ubiquinol-cytochrome c reductase)"/>
    <property type="match status" value="2"/>
</dbReference>
<keyword evidence="7" id="KW-0249">Electron transport</keyword>
<keyword evidence="4" id="KW-0679">Respiratory chain</keyword>
<evidence type="ECO:0000256" key="6">
    <source>
        <dbReference type="ARBA" id="ARBA00022792"/>
    </source>
</evidence>
<reference evidence="14" key="1">
    <citation type="submission" date="2021-01" db="EMBL/GenBank/DDBJ databases">
        <authorList>
            <person name="Kaushik A."/>
        </authorList>
    </citation>
    <scope>NUCLEOTIDE SEQUENCE</scope>
    <source>
        <strain evidence="14">AG2-2IIIB</strain>
    </source>
</reference>
<evidence type="ECO:0000256" key="8">
    <source>
        <dbReference type="ARBA" id="ARBA00023128"/>
    </source>
</evidence>
<organism evidence="14 15">
    <name type="scientific">Rhizoctonia solani</name>
    <dbReference type="NCBI Taxonomy" id="456999"/>
    <lineage>
        <taxon>Eukaryota</taxon>
        <taxon>Fungi</taxon>
        <taxon>Dikarya</taxon>
        <taxon>Basidiomycota</taxon>
        <taxon>Agaricomycotina</taxon>
        <taxon>Agaricomycetes</taxon>
        <taxon>Cantharellales</taxon>
        <taxon>Ceratobasidiaceae</taxon>
        <taxon>Rhizoctonia</taxon>
    </lineage>
</organism>
<feature type="compositionally biased region" description="Low complexity" evidence="12">
    <location>
        <begin position="282"/>
        <end position="294"/>
    </location>
</feature>
<feature type="compositionally biased region" description="Polar residues" evidence="12">
    <location>
        <begin position="219"/>
        <end position="230"/>
    </location>
</feature>
<dbReference type="PROSITE" id="PS00463">
    <property type="entry name" value="ZN2_CY6_FUNGAL_1"/>
    <property type="match status" value="1"/>
</dbReference>
<dbReference type="GO" id="GO:0005743">
    <property type="term" value="C:mitochondrial inner membrane"/>
    <property type="evidence" value="ECO:0007669"/>
    <property type="project" value="UniProtKB-SubCell"/>
</dbReference>
<dbReference type="InterPro" id="IPR001138">
    <property type="entry name" value="Zn2Cys6_DnaBD"/>
</dbReference>
<protein>
    <recommendedName>
        <fullName evidence="11">Complex III subunit 7</fullName>
    </recommendedName>
</protein>
<keyword evidence="9" id="KW-0472">Membrane</keyword>
<keyword evidence="10" id="KW-0539">Nucleus</keyword>
<dbReference type="InterPro" id="IPR003197">
    <property type="entry name" value="QCR7"/>
</dbReference>
<dbReference type="CDD" id="cd00067">
    <property type="entry name" value="GAL4"/>
    <property type="match status" value="1"/>
</dbReference>
<comment type="similarity">
    <text evidence="2">Belongs to the UQCRB/QCR7 family.</text>
</comment>
<proteinExistence type="inferred from homology"/>
<feature type="domain" description="Zn(2)-C6 fungal-type" evidence="13">
    <location>
        <begin position="31"/>
        <end position="63"/>
    </location>
</feature>
<dbReference type="PANTHER" id="PTHR47783:SF1">
    <property type="entry name" value="ZN(II)2CYS6 TRANSCRIPTION FACTOR (EUROFUNG)"/>
    <property type="match status" value="1"/>
</dbReference>
<accession>A0A8H3DJI9</accession>
<dbReference type="SMART" id="SM00906">
    <property type="entry name" value="Fungal_trans"/>
    <property type="match status" value="1"/>
</dbReference>
<dbReference type="InterPro" id="IPR036864">
    <property type="entry name" value="Zn2-C6_fun-type_DNA-bd_sf"/>
</dbReference>
<dbReference type="InterPro" id="IPR007219">
    <property type="entry name" value="XnlR_reg_dom"/>
</dbReference>
<feature type="region of interest" description="Disordered" evidence="12">
    <location>
        <begin position="88"/>
        <end position="130"/>
    </location>
</feature>
<comment type="subcellular location">
    <subcellularLocation>
        <location evidence="1">Mitochondrion inner membrane</location>
        <topology evidence="1">Peripheral membrane protein</topology>
        <orientation evidence="1">Matrix side</orientation>
    </subcellularLocation>
</comment>
<dbReference type="Gene3D" id="4.10.240.10">
    <property type="entry name" value="Zn(2)-C6 fungal-type DNA-binding domain"/>
    <property type="match status" value="1"/>
</dbReference>
<dbReference type="Pfam" id="PF04082">
    <property type="entry name" value="Fungal_trans"/>
    <property type="match status" value="1"/>
</dbReference>
<evidence type="ECO:0000256" key="2">
    <source>
        <dbReference type="ARBA" id="ARBA00008554"/>
    </source>
</evidence>
<dbReference type="FunFam" id="1.10.1090.10:FF:000001">
    <property type="entry name" value="Cytochrome b-c1 complex subunit 7"/>
    <property type="match status" value="1"/>
</dbReference>